<dbReference type="EMBL" id="QANS01000003">
    <property type="protein sequence ID" value="PTU31255.1"/>
    <property type="molecule type" value="Genomic_DNA"/>
</dbReference>
<dbReference type="AlphaFoldDB" id="A0A2T5MF91"/>
<comment type="caution">
    <text evidence="1">The sequence shown here is derived from an EMBL/GenBank/DDBJ whole genome shotgun (WGS) entry which is preliminary data.</text>
</comment>
<dbReference type="Pfam" id="PF07505">
    <property type="entry name" value="DUF5131"/>
    <property type="match status" value="1"/>
</dbReference>
<dbReference type="Proteomes" id="UP000244248">
    <property type="component" value="Unassembled WGS sequence"/>
</dbReference>
<sequence length="378" mass="43421">MSDFNELMDSLSRTMRGEEARKAVEKPLPRPFRFKWHPIIGCRMKTGPVCNDCIARKESWEEFQNSTSGFWAAKPNEVTVHELQLTEPIRYREPMDIEVAPLSDLFQPDVSDEVRHKIFTVIKNAPQHRFFIQTKNPAFMKHYFKTRVAVEWPLPNVWVGTSVEDQASFNARVPNLLGTNAHNHFLVFEPLLGPINLEMIQLDTFDRLWPFKQMVQAYESMDDEGQRHWAPLHGEPLMRTPAIKWIYVGGMRGGNARPPHPDWVQRIVSQAAENLVPVWFAGFGEYSQLEKPDLENDETLVYVNKRGEYRGRGVGSITNLLAQTLDGETSAILSRKTSPARRMLLNGKHYLEKPPMPVKFSNTQIKDSVEALALRLKA</sequence>
<evidence type="ECO:0000313" key="2">
    <source>
        <dbReference type="Proteomes" id="UP000244248"/>
    </source>
</evidence>
<proteinExistence type="predicted"/>
<accession>A0A2T5MF91</accession>
<name>A0A2T5MF91_9GAMM</name>
<evidence type="ECO:0000313" key="1">
    <source>
        <dbReference type="EMBL" id="PTU31255.1"/>
    </source>
</evidence>
<organism evidence="1 2">
    <name type="scientific">Stenotrophobium rhamnosiphilum</name>
    <dbReference type="NCBI Taxonomy" id="2029166"/>
    <lineage>
        <taxon>Bacteria</taxon>
        <taxon>Pseudomonadati</taxon>
        <taxon>Pseudomonadota</taxon>
        <taxon>Gammaproteobacteria</taxon>
        <taxon>Nevskiales</taxon>
        <taxon>Nevskiaceae</taxon>
        <taxon>Stenotrophobium</taxon>
    </lineage>
</organism>
<protein>
    <recommendedName>
        <fullName evidence="3">Phage Gp37/Gp68 family protein</fullName>
    </recommendedName>
</protein>
<gene>
    <name evidence="1" type="ORF">CJD38_07845</name>
</gene>
<evidence type="ECO:0008006" key="3">
    <source>
        <dbReference type="Google" id="ProtNLM"/>
    </source>
</evidence>
<reference evidence="1 2" key="1">
    <citation type="submission" date="2018-04" db="EMBL/GenBank/DDBJ databases">
        <title>Novel species isolated from glacier.</title>
        <authorList>
            <person name="Liu Q."/>
            <person name="Xin Y.-H."/>
        </authorList>
    </citation>
    <scope>NUCLEOTIDE SEQUENCE [LARGE SCALE GENOMIC DNA]</scope>
    <source>
        <strain evidence="1 2">GT1R17</strain>
    </source>
</reference>
<dbReference type="InterPro" id="IPR011101">
    <property type="entry name" value="DUF5131"/>
</dbReference>
<keyword evidence="2" id="KW-1185">Reference proteome</keyword>